<dbReference type="InterPro" id="IPR012334">
    <property type="entry name" value="Pectin_lyas_fold"/>
</dbReference>
<dbReference type="InterPro" id="IPR001119">
    <property type="entry name" value="SLH_dom"/>
</dbReference>
<feature type="region of interest" description="Disordered" evidence="2">
    <location>
        <begin position="27"/>
        <end position="112"/>
    </location>
</feature>
<dbReference type="RefSeq" id="WP_136891729.1">
    <property type="nucleotide sequence ID" value="NZ_CP034413.3"/>
</dbReference>
<dbReference type="PROSITE" id="PS51272">
    <property type="entry name" value="SLH"/>
    <property type="match status" value="2"/>
</dbReference>
<keyword evidence="6" id="KW-1185">Reference proteome</keyword>
<dbReference type="EMBL" id="CP034413">
    <property type="protein sequence ID" value="QCI60810.1"/>
    <property type="molecule type" value="Genomic_DNA"/>
</dbReference>
<dbReference type="Pfam" id="PF00395">
    <property type="entry name" value="SLH"/>
    <property type="match status" value="2"/>
</dbReference>
<dbReference type="InterPro" id="IPR011050">
    <property type="entry name" value="Pectin_lyase_fold/virulence"/>
</dbReference>
<dbReference type="SUPFAM" id="SSF51126">
    <property type="entry name" value="Pectin lyase-like"/>
    <property type="match status" value="2"/>
</dbReference>
<protein>
    <submittedName>
        <fullName evidence="5">S-layer homology domain-containing protein</fullName>
    </submittedName>
</protein>
<gene>
    <name evidence="5" type="ORF">EIO64_17660</name>
</gene>
<feature type="region of interest" description="Disordered" evidence="2">
    <location>
        <begin position="1411"/>
        <end position="1437"/>
    </location>
</feature>
<feature type="domain" description="SLH" evidence="4">
    <location>
        <begin position="1589"/>
        <end position="1646"/>
    </location>
</feature>
<reference evidence="6" key="1">
    <citation type="submission" date="2018-12" db="EMBL/GenBank/DDBJ databases">
        <title>Dusodibacter welbiota gen. nov., sp. nov., isolated from human faeces and emended description of the Oscillibacter genus.</title>
        <authorList>
            <person name="Le Roy T."/>
            <person name="Van der Smissen P."/>
            <person name="Delzenne N."/>
            <person name="Muccioli G."/>
            <person name="Collet J.F."/>
            <person name="Cani P.D."/>
        </authorList>
    </citation>
    <scope>NUCLEOTIDE SEQUENCE [LARGE SCALE GENOMIC DNA]</scope>
    <source>
        <strain evidence="6">J115</strain>
    </source>
</reference>
<feature type="domain" description="SLH" evidence="4">
    <location>
        <begin position="1481"/>
        <end position="1544"/>
    </location>
</feature>
<evidence type="ECO:0000256" key="2">
    <source>
        <dbReference type="SAM" id="MobiDB-lite"/>
    </source>
</evidence>
<keyword evidence="1" id="KW-0677">Repeat</keyword>
<feature type="compositionally biased region" description="Basic and acidic residues" evidence="2">
    <location>
        <begin position="40"/>
        <end position="50"/>
    </location>
</feature>
<proteinExistence type="predicted"/>
<evidence type="ECO:0000256" key="1">
    <source>
        <dbReference type="ARBA" id="ARBA00022737"/>
    </source>
</evidence>
<keyword evidence="3" id="KW-0732">Signal</keyword>
<dbReference type="SMART" id="SM00710">
    <property type="entry name" value="PbH1"/>
    <property type="match status" value="9"/>
</dbReference>
<evidence type="ECO:0000313" key="5">
    <source>
        <dbReference type="EMBL" id="QCI60810.1"/>
    </source>
</evidence>
<evidence type="ECO:0000313" key="6">
    <source>
        <dbReference type="Proteomes" id="UP000298642"/>
    </source>
</evidence>
<organism evidence="5 6">
    <name type="scientific">Dysosmobacter welbionis</name>
    <dbReference type="NCBI Taxonomy" id="2093857"/>
    <lineage>
        <taxon>Bacteria</taxon>
        <taxon>Bacillati</taxon>
        <taxon>Bacillota</taxon>
        <taxon>Clostridia</taxon>
        <taxon>Eubacteriales</taxon>
        <taxon>Oscillospiraceae</taxon>
        <taxon>Dysosmobacter</taxon>
    </lineage>
</organism>
<name>A0A4D7AXY0_9FIRM</name>
<feature type="compositionally biased region" description="Acidic residues" evidence="2">
    <location>
        <begin position="29"/>
        <end position="39"/>
    </location>
</feature>
<sequence>MKRKLLSVLMALCLILTLLPTAVFAEELTPPEESGEQQEEQIKEPSTPEKEPDDPEKEQEGEEDLQPSDGDPELPAGDGEDERDPQTPEDGVQDPTGEEIPENGSTSVPNEVPLQEIILLEESAVTMEQNGGTTEYDSVSAAIDATQAYNKDTNKGLYTITLNENLAEDVVIPEGRYIKIDLNGHTLTNKESHTIFNKSTRITIVDTSAEKTGVVDNISHGRGAVYNNINAAITLQGGSYTRSQEASTGSDASGSNSWYVLKNFGTMTIKDGVTVKFSDSNSGLYSSLIGNGWQNSSAAEAGSNGEPQPSAGGKQAKLTINGGTFTGGQITVKNDDYGELTITGGNFTQPGENRYAVYNANTATISGGTFTAESTVVGSDYFAGEANTGKLTISKGTFTSESSGTAISMGAGADLTLTGGTFQTQGDGSSYVISLAETATAEISGGSFPGAEAARVVNSSDAFRDGYGVVENPDGSLSVGVKDESAEAVVIARDGSRTNYLTLSAAAKAAPAGSTVQLQKNLVLTSGISTVNYGVTIDLNGYDIDGTAVTSSDGAVALKTNYSSKPVDGVDSTMRLINSVSGQGGTIQAKLPVSVKSGNSTIPLPAEIGAGVTLVVLEGGTDAVKLDSSAYLLYSETAADYIANGGFRVSVGGVDRIYGRYANAASAAGDNAVVTLLHDYTGSDKIYSGSRSGTLNLAGRTYTYTGSDAIVDVNYENVGLTIQNGTLMGTSPEADGAQVLYSNSSLTLEGVTVDVKGEDIYGIVTNGTNVKNAIALKNSTLNVPNGNGIYFPSTGTVTIENSIINAKYVGVQMCAGSLAVRGAQTAITVTGEPTQKTDSDGVIGDGAAISIVEREGYQDLGTVTIEDGTFQSAESVDAVKAYAFNNADKTEEAWPTAGEVVSVSGGTFSAEVPEALCQDGYVAVKDENGSFVVGKDPAKTFVAQIGDREFTTIQGAIDAAVSGDTVQIKPGTYAEDLTISKKITLLGSGAGEAGTILTGTVSVAADGVTLDGIWFQQTYSEEDSKDQGACKLKTTETGTNLTIQNCIVQRMTGTAIPYGAIVHYGAAEGTLTLKNTELIAPVAGTADEINSASPSVIGVAAWAQTGENIDEAWKLVVTDCTIRTNGFAVFDRWNNATYTNTTFTGLEGVEGLDDIEVKTCYMALNNPHANDVTYDHCTFRNMRSWGMLVAGEELTVTDCTFDGTNQSCAISVAYGTIDKCTITGNTFDLSGSGSGIMFSGAVTETSTITVADNTFKNCSQEGGYCVNNTSAVEGEQVAPITVTGSTFIDCANKYLNQVNVEEAAASDTAYVVSGNTETYYETLAEAISSAPVGSAVYLLKDISETVSVSKNISIYTNGHAFSAANIQCAANYYVRQISGGYEVYYSAPSTGSGGSDSDPSYAPILDVGSGGSVKVNPRTPEEGDKVTITPDPDSGYGVDEVIVTDRNGREIDVTANRDGTYTFEQPRGRVTIEVTFTRTGESAFFTDVPETFWAYDEIAWAYDNGYVNGTTATTFSPNGSITRQQVWMILARLSGQSPANMAEARTWAMDNGISDGTNPGAAVTRQQLVALLYRFAELRNYANGQRADLSAYPDAGSVAGYAVEPLQWSVANGIVGGTSAGTLNPAGTATRAQFAVILYRFWNQVA</sequence>
<dbReference type="Proteomes" id="UP000298642">
    <property type="component" value="Chromosome"/>
</dbReference>
<dbReference type="Gene3D" id="2.160.20.10">
    <property type="entry name" value="Single-stranded right-handed beta-helix, Pectin lyase-like"/>
    <property type="match status" value="2"/>
</dbReference>
<feature type="region of interest" description="Disordered" evidence="2">
    <location>
        <begin position="297"/>
        <end position="316"/>
    </location>
</feature>
<feature type="signal peptide" evidence="3">
    <location>
        <begin position="1"/>
        <end position="25"/>
    </location>
</feature>
<feature type="chain" id="PRO_5020877909" evidence="3">
    <location>
        <begin position="26"/>
        <end position="1646"/>
    </location>
</feature>
<evidence type="ECO:0000259" key="4">
    <source>
        <dbReference type="PROSITE" id="PS51272"/>
    </source>
</evidence>
<feature type="compositionally biased region" description="Acidic residues" evidence="2">
    <location>
        <begin position="51"/>
        <end position="83"/>
    </location>
</feature>
<dbReference type="InterPro" id="IPR006626">
    <property type="entry name" value="PbH1"/>
</dbReference>
<dbReference type="KEGG" id="obj:EIO64_17660"/>
<accession>A0A4D7AXY0</accession>
<evidence type="ECO:0000256" key="3">
    <source>
        <dbReference type="SAM" id="SignalP"/>
    </source>
</evidence>